<accession>A0A1G7W3B6</accession>
<dbReference type="EMBL" id="CP051177">
    <property type="protein sequence ID" value="QKX49813.1"/>
    <property type="molecule type" value="Genomic_DNA"/>
</dbReference>
<evidence type="ECO:0000313" key="2">
    <source>
        <dbReference type="Proteomes" id="UP000509222"/>
    </source>
</evidence>
<keyword evidence="2" id="KW-1185">Reference proteome</keyword>
<evidence type="ECO:0000313" key="1">
    <source>
        <dbReference type="EMBL" id="QKX49813.1"/>
    </source>
</evidence>
<name>A0A1G7W3B6_9BACL</name>
<dbReference type="STRING" id="459472.SAMN04487975_101120"/>
<protein>
    <submittedName>
        <fullName evidence="1">Uncharacterized protein</fullName>
    </submittedName>
</protein>
<organism evidence="1 2">
    <name type="scientific">Planococcus glaciei</name>
    <dbReference type="NCBI Taxonomy" id="459472"/>
    <lineage>
        <taxon>Bacteria</taxon>
        <taxon>Bacillati</taxon>
        <taxon>Bacillota</taxon>
        <taxon>Bacilli</taxon>
        <taxon>Bacillales</taxon>
        <taxon>Caryophanaceae</taxon>
        <taxon>Planococcus</taxon>
    </lineage>
</organism>
<reference evidence="2" key="1">
    <citation type="submission" date="2020-06" db="EMBL/GenBank/DDBJ databases">
        <title>Isolation of Planomicrobium glaciei.</title>
        <authorList>
            <person name="Malisova L."/>
            <person name="Safrankova R."/>
            <person name="Jakubu V."/>
            <person name="Spanelova P."/>
        </authorList>
    </citation>
    <scope>NUCLEOTIDE SEQUENCE [LARGE SCALE GENOMIC DNA]</scope>
    <source>
        <strain evidence="2">NRL-ATB46093</strain>
    </source>
</reference>
<dbReference type="AlphaFoldDB" id="A0A1G7W3B6"/>
<gene>
    <name evidence="1" type="ORF">HF394_03995</name>
</gene>
<dbReference type="eggNOG" id="ENOG5033GCB">
    <property type="taxonomic scope" value="Bacteria"/>
</dbReference>
<sequence length="89" mass="10330">MRDVWKLKYGTHTIQVEKTVAGEKLFVDGVLQDEHLGFHLSSRLFGKVKNEEGETEDIKVSIGWRLFKVQCRIFVGERLVHSTDIQWEG</sequence>
<dbReference type="OrthoDB" id="7067095at2"/>
<proteinExistence type="predicted"/>
<dbReference type="Proteomes" id="UP000509222">
    <property type="component" value="Chromosome"/>
</dbReference>
<dbReference type="RefSeq" id="WP_036801807.1">
    <property type="nucleotide sequence ID" value="NZ_CP051177.1"/>
</dbReference>